<comment type="caution">
    <text evidence="1">The sequence shown here is derived from an EMBL/GenBank/DDBJ whole genome shotgun (WGS) entry which is preliminary data.</text>
</comment>
<protein>
    <submittedName>
        <fullName evidence="1">Uncharacterized protein</fullName>
    </submittedName>
</protein>
<evidence type="ECO:0000313" key="2">
    <source>
        <dbReference type="Proteomes" id="UP001055072"/>
    </source>
</evidence>
<proteinExistence type="predicted"/>
<keyword evidence="2" id="KW-1185">Reference proteome</keyword>
<sequence length="292" mass="31813">MSGRRPLHTLPLPPATLAALTRAGYETADDLLTSTAEELSRDARISLLSSQTVLSATQGHKPPTFTQNVAEMTEASMKQYATGSAAIDRILEGGMKCGSILEISGPPGVNFGSVTVLVTREFVKEGQGVIFADMHNSITAAQLLEHMHTNDDTMLPRDYRNLLLHTSLFTFEDILLFFHKLPSYLESNPKTGLLVLNSFSLSFHSLPPNMSYANRTVLHERIRQALAQTCATTGLSVVVITQLSTKLLNVDGTPASFDTGSRAIMVPQPGIAYLPVGRLYRLMIVPRSRETG</sequence>
<name>A0ACB8TZG2_9APHY</name>
<evidence type="ECO:0000313" key="1">
    <source>
        <dbReference type="EMBL" id="KAI0087405.1"/>
    </source>
</evidence>
<gene>
    <name evidence="1" type="ORF">BDY19DRAFT_955622</name>
</gene>
<dbReference type="EMBL" id="MU274918">
    <property type="protein sequence ID" value="KAI0087405.1"/>
    <property type="molecule type" value="Genomic_DNA"/>
</dbReference>
<reference evidence="1" key="1">
    <citation type="journal article" date="2021" name="Environ. Microbiol.">
        <title>Gene family expansions and transcriptome signatures uncover fungal adaptations to wood decay.</title>
        <authorList>
            <person name="Hage H."/>
            <person name="Miyauchi S."/>
            <person name="Viragh M."/>
            <person name="Drula E."/>
            <person name="Min B."/>
            <person name="Chaduli D."/>
            <person name="Navarro D."/>
            <person name="Favel A."/>
            <person name="Norest M."/>
            <person name="Lesage-Meessen L."/>
            <person name="Balint B."/>
            <person name="Merenyi Z."/>
            <person name="de Eugenio L."/>
            <person name="Morin E."/>
            <person name="Martinez A.T."/>
            <person name="Baldrian P."/>
            <person name="Stursova M."/>
            <person name="Martinez M.J."/>
            <person name="Novotny C."/>
            <person name="Magnuson J.K."/>
            <person name="Spatafora J.W."/>
            <person name="Maurice S."/>
            <person name="Pangilinan J."/>
            <person name="Andreopoulos W."/>
            <person name="LaButti K."/>
            <person name="Hundley H."/>
            <person name="Na H."/>
            <person name="Kuo A."/>
            <person name="Barry K."/>
            <person name="Lipzen A."/>
            <person name="Henrissat B."/>
            <person name="Riley R."/>
            <person name="Ahrendt S."/>
            <person name="Nagy L.G."/>
            <person name="Grigoriev I.V."/>
            <person name="Martin F."/>
            <person name="Rosso M.N."/>
        </authorList>
    </citation>
    <scope>NUCLEOTIDE SEQUENCE</scope>
    <source>
        <strain evidence="1">CBS 384.51</strain>
    </source>
</reference>
<accession>A0ACB8TZG2</accession>
<dbReference type="Proteomes" id="UP001055072">
    <property type="component" value="Unassembled WGS sequence"/>
</dbReference>
<organism evidence="1 2">
    <name type="scientific">Irpex rosettiformis</name>
    <dbReference type="NCBI Taxonomy" id="378272"/>
    <lineage>
        <taxon>Eukaryota</taxon>
        <taxon>Fungi</taxon>
        <taxon>Dikarya</taxon>
        <taxon>Basidiomycota</taxon>
        <taxon>Agaricomycotina</taxon>
        <taxon>Agaricomycetes</taxon>
        <taxon>Polyporales</taxon>
        <taxon>Irpicaceae</taxon>
        <taxon>Irpex</taxon>
    </lineage>
</organism>